<reference evidence="1 2" key="1">
    <citation type="journal article" date="2014" name="Am. J. Bot.">
        <title>Genome assembly and annotation for red clover (Trifolium pratense; Fabaceae).</title>
        <authorList>
            <person name="Istvanek J."/>
            <person name="Jaros M."/>
            <person name="Krenek A."/>
            <person name="Repkova J."/>
        </authorList>
    </citation>
    <scope>NUCLEOTIDE SEQUENCE [LARGE SCALE GENOMIC DNA]</scope>
    <source>
        <strain evidence="2">cv. Tatra</strain>
        <tissue evidence="1">Young leaves</tissue>
    </source>
</reference>
<gene>
    <name evidence="1" type="ORF">L195_g064270</name>
</gene>
<sequence>MVEIDDGEEYSNPNRVKWHREGPCCTITILVYIVKDFERK</sequence>
<feature type="non-terminal residue" evidence="1">
    <location>
        <position position="40"/>
    </location>
</feature>
<evidence type="ECO:0000313" key="2">
    <source>
        <dbReference type="Proteomes" id="UP000236291"/>
    </source>
</evidence>
<name>A0A2K3KS10_TRIPR</name>
<evidence type="ECO:0000313" key="1">
    <source>
        <dbReference type="EMBL" id="PNX69077.1"/>
    </source>
</evidence>
<dbReference type="AlphaFoldDB" id="A0A2K3KS10"/>
<accession>A0A2K3KS10</accession>
<dbReference type="EMBL" id="ASHM01240743">
    <property type="protein sequence ID" value="PNX69077.1"/>
    <property type="molecule type" value="Genomic_DNA"/>
</dbReference>
<dbReference type="Proteomes" id="UP000236291">
    <property type="component" value="Unassembled WGS sequence"/>
</dbReference>
<organism evidence="1 2">
    <name type="scientific">Trifolium pratense</name>
    <name type="common">Red clover</name>
    <dbReference type="NCBI Taxonomy" id="57577"/>
    <lineage>
        <taxon>Eukaryota</taxon>
        <taxon>Viridiplantae</taxon>
        <taxon>Streptophyta</taxon>
        <taxon>Embryophyta</taxon>
        <taxon>Tracheophyta</taxon>
        <taxon>Spermatophyta</taxon>
        <taxon>Magnoliopsida</taxon>
        <taxon>eudicotyledons</taxon>
        <taxon>Gunneridae</taxon>
        <taxon>Pentapetalae</taxon>
        <taxon>rosids</taxon>
        <taxon>fabids</taxon>
        <taxon>Fabales</taxon>
        <taxon>Fabaceae</taxon>
        <taxon>Papilionoideae</taxon>
        <taxon>50 kb inversion clade</taxon>
        <taxon>NPAAA clade</taxon>
        <taxon>Hologalegina</taxon>
        <taxon>IRL clade</taxon>
        <taxon>Trifolieae</taxon>
        <taxon>Trifolium</taxon>
    </lineage>
</organism>
<protein>
    <submittedName>
        <fullName evidence="1">Uncharacterized protein</fullName>
    </submittedName>
</protein>
<reference evidence="1 2" key="2">
    <citation type="journal article" date="2017" name="Front. Plant Sci.">
        <title>Gene Classification and Mining of Molecular Markers Useful in Red Clover (Trifolium pratense) Breeding.</title>
        <authorList>
            <person name="Istvanek J."/>
            <person name="Dluhosova J."/>
            <person name="Dluhos P."/>
            <person name="Patkova L."/>
            <person name="Nedelnik J."/>
            <person name="Repkova J."/>
        </authorList>
    </citation>
    <scope>NUCLEOTIDE SEQUENCE [LARGE SCALE GENOMIC DNA]</scope>
    <source>
        <strain evidence="2">cv. Tatra</strain>
        <tissue evidence="1">Young leaves</tissue>
    </source>
</reference>
<comment type="caution">
    <text evidence="1">The sequence shown here is derived from an EMBL/GenBank/DDBJ whole genome shotgun (WGS) entry which is preliminary data.</text>
</comment>
<proteinExistence type="predicted"/>